<evidence type="ECO:0000313" key="2">
    <source>
        <dbReference type="EMBL" id="KAL2065666.1"/>
    </source>
</evidence>
<evidence type="ECO:0000313" key="3">
    <source>
        <dbReference type="Proteomes" id="UP001595075"/>
    </source>
</evidence>
<feature type="signal peptide" evidence="1">
    <location>
        <begin position="1"/>
        <end position="17"/>
    </location>
</feature>
<dbReference type="Proteomes" id="UP001595075">
    <property type="component" value="Unassembled WGS sequence"/>
</dbReference>
<keyword evidence="1" id="KW-0732">Signal</keyword>
<sequence>MQLNINILLGLVTAVSAVDIAFYGNDNCSGRFNSCTNMNPNQCCNQANLPSLAFNSIPSNWNLVVKAYDSNGNQFACSRQKNTVESLGRTSVCLRGQAPYNGGGYAFKGVPGGRKRDDGAFEDAHVSTDCVRPDTFTDEDGAEYSAKDLDQAEFDELLEHWNNGTSVSEIATSFTSFKLK</sequence>
<keyword evidence="3" id="KW-1185">Reference proteome</keyword>
<name>A0ABR4C6V0_9HELO</name>
<reference evidence="2 3" key="1">
    <citation type="journal article" date="2024" name="Commun. Biol.">
        <title>Comparative genomic analysis of thermophilic fungi reveals convergent evolutionary adaptations and gene losses.</title>
        <authorList>
            <person name="Steindorff A.S."/>
            <person name="Aguilar-Pontes M.V."/>
            <person name="Robinson A.J."/>
            <person name="Andreopoulos B."/>
            <person name="LaButti K."/>
            <person name="Kuo A."/>
            <person name="Mondo S."/>
            <person name="Riley R."/>
            <person name="Otillar R."/>
            <person name="Haridas S."/>
            <person name="Lipzen A."/>
            <person name="Grimwood J."/>
            <person name="Schmutz J."/>
            <person name="Clum A."/>
            <person name="Reid I.D."/>
            <person name="Moisan M.C."/>
            <person name="Butler G."/>
            <person name="Nguyen T.T.M."/>
            <person name="Dewar K."/>
            <person name="Conant G."/>
            <person name="Drula E."/>
            <person name="Henrissat B."/>
            <person name="Hansel C."/>
            <person name="Singer S."/>
            <person name="Hutchinson M.I."/>
            <person name="de Vries R.P."/>
            <person name="Natvig D.O."/>
            <person name="Powell A.J."/>
            <person name="Tsang A."/>
            <person name="Grigoriev I.V."/>
        </authorList>
    </citation>
    <scope>NUCLEOTIDE SEQUENCE [LARGE SCALE GENOMIC DNA]</scope>
    <source>
        <strain evidence="2 3">CBS 494.80</strain>
    </source>
</reference>
<accession>A0ABR4C6V0</accession>
<protein>
    <submittedName>
        <fullName evidence="2">Uncharacterized protein</fullName>
    </submittedName>
</protein>
<organism evidence="2 3">
    <name type="scientific">Oculimacula yallundae</name>
    <dbReference type="NCBI Taxonomy" id="86028"/>
    <lineage>
        <taxon>Eukaryota</taxon>
        <taxon>Fungi</taxon>
        <taxon>Dikarya</taxon>
        <taxon>Ascomycota</taxon>
        <taxon>Pezizomycotina</taxon>
        <taxon>Leotiomycetes</taxon>
        <taxon>Helotiales</taxon>
        <taxon>Ploettnerulaceae</taxon>
        <taxon>Oculimacula</taxon>
    </lineage>
</organism>
<evidence type="ECO:0000256" key="1">
    <source>
        <dbReference type="SAM" id="SignalP"/>
    </source>
</evidence>
<dbReference type="EMBL" id="JAZHXI010000012">
    <property type="protein sequence ID" value="KAL2065666.1"/>
    <property type="molecule type" value="Genomic_DNA"/>
</dbReference>
<feature type="chain" id="PRO_5047247742" evidence="1">
    <location>
        <begin position="18"/>
        <end position="180"/>
    </location>
</feature>
<comment type="caution">
    <text evidence="2">The sequence shown here is derived from an EMBL/GenBank/DDBJ whole genome shotgun (WGS) entry which is preliminary data.</text>
</comment>
<proteinExistence type="predicted"/>
<gene>
    <name evidence="2" type="ORF">VTL71DRAFT_3336</name>
</gene>